<name>A0A853KBB0_9BACL</name>
<sequence>MVSKATFAYCDYRIYQMLWKWARRRHPNKGAQWVRKRYFTQQGTRNGVFADSLWTLATMSDIRIIRHVKIQGQRSPHRPSDQEYFEARLQQLQLKRLSDAQKNAVQKTHGRCVLCSHPISAEHFRRWQINRENPFLFVRMARDTTDPLVVVHRWCYERYRSTSDQDTLPLKGELTPSLEALDGWVD</sequence>
<comment type="caution">
    <text evidence="2">The sequence shown here is derived from an EMBL/GenBank/DDBJ whole genome shotgun (WGS) entry which is preliminary data.</text>
</comment>
<proteinExistence type="predicted"/>
<dbReference type="Pfam" id="PF08388">
    <property type="entry name" value="GIIM"/>
    <property type="match status" value="1"/>
</dbReference>
<feature type="domain" description="Group II intron maturase-specific" evidence="1">
    <location>
        <begin position="2"/>
        <end position="39"/>
    </location>
</feature>
<gene>
    <name evidence="2" type="ORF">AYW79_14625</name>
</gene>
<dbReference type="AlphaFoldDB" id="A0A853KBB0"/>
<evidence type="ECO:0000313" key="2">
    <source>
        <dbReference type="EMBL" id="OAG87909.1"/>
    </source>
</evidence>
<dbReference type="EMBL" id="LSUQ01000086">
    <property type="protein sequence ID" value="OAG87909.1"/>
    <property type="molecule type" value="Genomic_DNA"/>
</dbReference>
<dbReference type="InterPro" id="IPR013597">
    <property type="entry name" value="Mat_intron_G2"/>
</dbReference>
<accession>A0A853KBB0</accession>
<reference evidence="2 3" key="1">
    <citation type="submission" date="2016-02" db="EMBL/GenBank/DDBJ databases">
        <title>Draft genome sequence of Acidibacillus ferrooxidans SLC66.</title>
        <authorList>
            <person name="Oliveira G."/>
            <person name="Nancucheo I."/>
            <person name="Dall'Agnol H."/>
            <person name="Johnson B."/>
            <person name="Oliveira R."/>
            <person name="Nunes G.L."/>
            <person name="Tzotzos G."/>
            <person name="Orellana S.C."/>
            <person name="Salim A.C."/>
            <person name="Araujo F.M."/>
        </authorList>
    </citation>
    <scope>NUCLEOTIDE SEQUENCE [LARGE SCALE GENOMIC DNA]</scope>
    <source>
        <strain evidence="2 3">SLC66</strain>
    </source>
</reference>
<protein>
    <recommendedName>
        <fullName evidence="1">Group II intron maturase-specific domain-containing protein</fullName>
    </recommendedName>
</protein>
<dbReference type="Proteomes" id="UP000077421">
    <property type="component" value="Unassembled WGS sequence"/>
</dbReference>
<evidence type="ECO:0000313" key="3">
    <source>
        <dbReference type="Proteomes" id="UP000077421"/>
    </source>
</evidence>
<evidence type="ECO:0000259" key="1">
    <source>
        <dbReference type="Pfam" id="PF08388"/>
    </source>
</evidence>
<organism evidence="2 3">
    <name type="scientific">Ferroacidibacillus organovorans</name>
    <dbReference type="NCBI Taxonomy" id="1765683"/>
    <lineage>
        <taxon>Bacteria</taxon>
        <taxon>Bacillati</taxon>
        <taxon>Bacillota</taxon>
        <taxon>Bacilli</taxon>
        <taxon>Bacillales</taxon>
        <taxon>Alicyclobacillaceae</taxon>
        <taxon>Ferroacidibacillus</taxon>
    </lineage>
</organism>